<evidence type="ECO:0000259" key="1">
    <source>
        <dbReference type="SMART" id="SM01001"/>
    </source>
</evidence>
<dbReference type="Proteomes" id="UP000317158">
    <property type="component" value="Unassembled WGS sequence"/>
</dbReference>
<proteinExistence type="predicted"/>
<evidence type="ECO:0000313" key="3">
    <source>
        <dbReference type="Proteomes" id="UP000317158"/>
    </source>
</evidence>
<dbReference type="InterPro" id="IPR000031">
    <property type="entry name" value="PurE_dom"/>
</dbReference>
<dbReference type="GO" id="GO:0006189">
    <property type="term" value="P:'de novo' IMP biosynthetic process"/>
    <property type="evidence" value="ECO:0007669"/>
    <property type="project" value="InterPro"/>
</dbReference>
<protein>
    <submittedName>
        <fullName evidence="2">Nickel pincer cofactor biosynthesis protein LarB</fullName>
    </submittedName>
</protein>
<organism evidence="2 3">
    <name type="scientific">Methanoliparum thermophilum</name>
    <dbReference type="NCBI Taxonomy" id="2491083"/>
    <lineage>
        <taxon>Archaea</taxon>
        <taxon>Methanobacteriati</taxon>
        <taxon>Methanobacteriota</taxon>
        <taxon>Candidatus Methanoliparia</taxon>
        <taxon>Candidatus Methanoliparales</taxon>
        <taxon>Candidatus Methanoliparaceae</taxon>
        <taxon>Candidatus Methanoliparum</taxon>
    </lineage>
</organism>
<dbReference type="Gene3D" id="3.40.50.1970">
    <property type="match status" value="1"/>
</dbReference>
<accession>A0A520KTM3</accession>
<dbReference type="PANTHER" id="PTHR43064">
    <property type="entry name" value="PHOSPHORIBOSYLAMINOIMIDAZOLE CARBOXYLASE-RELATED"/>
    <property type="match status" value="1"/>
</dbReference>
<dbReference type="SUPFAM" id="SSF52255">
    <property type="entry name" value="N5-CAIR mutase (phosphoribosylaminoimidazole carboxylase, PurE)"/>
    <property type="match status" value="1"/>
</dbReference>
<comment type="caution">
    <text evidence="2">The sequence shown here is derived from an EMBL/GenBank/DDBJ whole genome shotgun (WGS) entry which is preliminary data.</text>
</comment>
<dbReference type="GO" id="GO:0016787">
    <property type="term" value="F:hydrolase activity"/>
    <property type="evidence" value="ECO:0007669"/>
    <property type="project" value="InterPro"/>
</dbReference>
<sequence length="253" mass="27742">MRDILEKLQSGKISIENAEKEILNDFFAIQPFASLDIYREERCGIPEIIFAENKPAGIFLHIVEEYMKKKDILLATRLKEEHYKILDDLRNKYELDERKMARSIIIKRKDFRVEDSGRYVGIITAGTSDIHVAEEAKCVLDITGVRSISCHDVGIAGIHRIVEPLKKMQIRKVRCIIVAAGMDGALPSFISGLVKCPVIGVPVSTGYGFGKNGVGALIGMLQSCSPGLAVVNIDAGVNAGAIASLIARGIAYE</sequence>
<gene>
    <name evidence="2" type="primary">larB</name>
    <name evidence="2" type="ORF">EF806_03390</name>
</gene>
<dbReference type="InterPro" id="IPR039476">
    <property type="entry name" value="P2CMN_synthase_LarB"/>
</dbReference>
<name>A0A520KTM3_METT2</name>
<dbReference type="Pfam" id="PF00731">
    <property type="entry name" value="AIRC"/>
    <property type="match status" value="1"/>
</dbReference>
<dbReference type="NCBIfam" id="NF033503">
    <property type="entry name" value="LarB"/>
    <property type="match status" value="1"/>
</dbReference>
<dbReference type="AlphaFoldDB" id="A0A520KTM3"/>
<dbReference type="EMBL" id="RXIF01000004">
    <property type="protein sequence ID" value="RZN65100.1"/>
    <property type="molecule type" value="Genomic_DNA"/>
</dbReference>
<dbReference type="SMART" id="SM01001">
    <property type="entry name" value="AIRC"/>
    <property type="match status" value="1"/>
</dbReference>
<evidence type="ECO:0000313" key="2">
    <source>
        <dbReference type="EMBL" id="RZN65100.1"/>
    </source>
</evidence>
<reference evidence="2 3" key="1">
    <citation type="journal article" date="2019" name="Nat. Microbiol.">
        <title>Wide diversity of methane and short-chain alkane metabolisms in uncultured archaea.</title>
        <authorList>
            <person name="Borrel G."/>
            <person name="Adam P.S."/>
            <person name="McKay L.J."/>
            <person name="Chen L.X."/>
            <person name="Sierra-Garcia I.N."/>
            <person name="Sieber C.M."/>
            <person name="Letourneur Q."/>
            <person name="Ghozlane A."/>
            <person name="Andersen G.L."/>
            <person name="Li W.J."/>
            <person name="Hallam S.J."/>
            <person name="Muyzer G."/>
            <person name="de Oliveira V.M."/>
            <person name="Inskeep W.P."/>
            <person name="Banfield J.F."/>
            <person name="Gribaldo S."/>
        </authorList>
    </citation>
    <scope>NUCLEOTIDE SEQUENCE [LARGE SCALE GENOMIC DNA]</scope>
    <source>
        <strain evidence="2">NM1a</strain>
    </source>
</reference>
<dbReference type="PANTHER" id="PTHR43064:SF1">
    <property type="entry name" value="SLL1489 PROTEIN"/>
    <property type="match status" value="1"/>
</dbReference>
<feature type="domain" description="PurE" evidence="1">
    <location>
        <begin position="118"/>
        <end position="252"/>
    </location>
</feature>